<evidence type="ECO:0008006" key="5">
    <source>
        <dbReference type="Google" id="ProtNLM"/>
    </source>
</evidence>
<keyword evidence="4" id="KW-1185">Reference proteome</keyword>
<keyword evidence="2" id="KW-1133">Transmembrane helix</keyword>
<reference evidence="3" key="1">
    <citation type="submission" date="2023-08" db="EMBL/GenBank/DDBJ databases">
        <authorList>
            <person name="Audoor S."/>
            <person name="Bilcke G."/>
        </authorList>
    </citation>
    <scope>NUCLEOTIDE SEQUENCE</scope>
</reference>
<protein>
    <recommendedName>
        <fullName evidence="5">Leucine-rich repeat-containing N-terminal plant-type domain-containing protein</fullName>
    </recommendedName>
</protein>
<dbReference type="InterPro" id="IPR001611">
    <property type="entry name" value="Leu-rich_rpt"/>
</dbReference>
<feature type="region of interest" description="Disordered" evidence="1">
    <location>
        <begin position="575"/>
        <end position="853"/>
    </location>
</feature>
<dbReference type="SUPFAM" id="SSF52058">
    <property type="entry name" value="L domain-like"/>
    <property type="match status" value="1"/>
</dbReference>
<feature type="compositionally biased region" description="Polar residues" evidence="1">
    <location>
        <begin position="575"/>
        <end position="594"/>
    </location>
</feature>
<name>A0AAD2CK69_9STRA</name>
<comment type="caution">
    <text evidence="3">The sequence shown here is derived from an EMBL/GenBank/DDBJ whole genome shotgun (WGS) entry which is preliminary data.</text>
</comment>
<sequence length="1109" mass="117545">MVEEEDKKQTITNKDDHQDAGASPSRSKNRDGHHRKRREEGEKKVGVAIGVDIKDKKRRGHRKSSSRSPRPSSTKTKSDDDIKAKEKSRRHGDRKSSSRSPRPSSTRAKSDDDIKTKEKSRRHGDRKSSSRSPRPSSTRSKSDDSVKAKAKAGKAGAGKSLSLSPGAQSVGLDGSSRSHSSDADQKRRSRRSTKVLKPGAESVSSTDRNDRDSRAKRSASCGRSSTMTGGMDIVLEGDVMERGTIPAKNDNGELMIAATILEEEDKEARETKVQARVEEGKRRPQKGFEEMPLRMLEDEGGQGAATDDEARKKKPCWKSPKVLVLVLILLVSGGIAVFFALFGSKSELTEKDAQLDFPAAPAIVTTSAPSGPPSNWPSSAPSVALKYDPPSLEQCEAIAKGEVTDEQQQSLTLKTVVVHMDALMDANDPDNIDTAVVASELQNAFQRVLVPALARCPFNTDVGRRSLLGNSAVRPGNKTFLRRELSNEPYVVDAGVVTVEVSADVSCSQIAASPSCLFVSVILDLYLHEDLKFWELIGLVSEASTSGDIINLTELLGLPSPPFIRLVITDSLPGNDTDSPTAFPTGVPSVSPSFAPTKEATPAPSAQPVTPAPSMAPFVGQTPSPSTIPSSSPTFAPTNLPSESPSGSPSTPRPTLAPVVGPTPPPTGYPTANPSSVPTKLPSESPSGSPSTPRPTLAPVVGPTPPPTGYPTANPSSVPTKLPSESPSGSPSTPRPTLAPVVGPTPPPTSFPTPSPSTEPSLIPTNIPSESPSSSPSTPQPTLAPVVGPTPPPTSFPTPSPSTQPSLEPTPGPSKAPTPTPTPAPTPEPTPEPTSAPTSSPTYLPTTSPSVSPTAFDRQQAVAAHITAEGFTNSVNDAVNWILTVDDWYPSSSTDAAAMIVERYIMAALFYKTGGETNWLTKTGWLSTDSVCSWHGIGCAGGRVRDIDLGFNSLKNRIPSELGRINGLEKLYLHNNALTGRIPKAILKESIKRLHLDQNDLRGTIRTDIGRMSNLISLKFFGNNLGPGTLPTEIGSLTALTRLYLSDSGISGTMPTEFVNLVNLNDLRMQKNQMTGTIPQLGKSNIPTCDLSQNSFSSKGNGRNAGCVV</sequence>
<gene>
    <name evidence="3" type="ORF">CYCCA115_LOCUS5261</name>
</gene>
<proteinExistence type="predicted"/>
<feature type="compositionally biased region" description="Basic and acidic residues" evidence="1">
    <location>
        <begin position="1"/>
        <end position="19"/>
    </location>
</feature>
<accession>A0AAD2CK69</accession>
<feature type="compositionally biased region" description="Low complexity" evidence="1">
    <location>
        <begin position="682"/>
        <end position="701"/>
    </location>
</feature>
<feature type="compositionally biased region" description="Pro residues" evidence="1">
    <location>
        <begin position="788"/>
        <end position="834"/>
    </location>
</feature>
<evidence type="ECO:0000256" key="2">
    <source>
        <dbReference type="SAM" id="Phobius"/>
    </source>
</evidence>
<evidence type="ECO:0000256" key="1">
    <source>
        <dbReference type="SAM" id="MobiDB-lite"/>
    </source>
</evidence>
<organism evidence="3 4">
    <name type="scientific">Cylindrotheca closterium</name>
    <dbReference type="NCBI Taxonomy" id="2856"/>
    <lineage>
        <taxon>Eukaryota</taxon>
        <taxon>Sar</taxon>
        <taxon>Stramenopiles</taxon>
        <taxon>Ochrophyta</taxon>
        <taxon>Bacillariophyta</taxon>
        <taxon>Bacillariophyceae</taxon>
        <taxon>Bacillariophycidae</taxon>
        <taxon>Bacillariales</taxon>
        <taxon>Bacillariaceae</taxon>
        <taxon>Cylindrotheca</taxon>
    </lineage>
</organism>
<dbReference type="Pfam" id="PF00560">
    <property type="entry name" value="LRR_1"/>
    <property type="match status" value="1"/>
</dbReference>
<feature type="compositionally biased region" description="Low complexity" evidence="1">
    <location>
        <begin position="622"/>
        <end position="660"/>
    </location>
</feature>
<feature type="compositionally biased region" description="Low complexity" evidence="1">
    <location>
        <begin position="758"/>
        <end position="787"/>
    </location>
</feature>
<feature type="compositionally biased region" description="Low complexity" evidence="1">
    <location>
        <begin position="130"/>
        <end position="139"/>
    </location>
</feature>
<feature type="compositionally biased region" description="Low complexity" evidence="1">
    <location>
        <begin position="66"/>
        <end position="75"/>
    </location>
</feature>
<dbReference type="EMBL" id="CAKOGP040000557">
    <property type="protein sequence ID" value="CAJ1936577.1"/>
    <property type="molecule type" value="Genomic_DNA"/>
</dbReference>
<dbReference type="InterPro" id="IPR052595">
    <property type="entry name" value="LRRC69/RLP"/>
</dbReference>
<evidence type="ECO:0000313" key="3">
    <source>
        <dbReference type="EMBL" id="CAJ1936577.1"/>
    </source>
</evidence>
<feature type="compositionally biased region" description="Low complexity" evidence="1">
    <location>
        <begin position="98"/>
        <end position="107"/>
    </location>
</feature>
<dbReference type="InterPro" id="IPR032675">
    <property type="entry name" value="LRR_dom_sf"/>
</dbReference>
<dbReference type="AlphaFoldDB" id="A0AAD2CK69"/>
<feature type="region of interest" description="Disordered" evidence="1">
    <location>
        <begin position="1"/>
        <end position="229"/>
    </location>
</feature>
<dbReference type="PANTHER" id="PTHR48057:SF7">
    <property type="entry name" value="LEUCINE-RICH REPEAT SERINE_THREONINE-PROTEIN KINASE 1"/>
    <property type="match status" value="1"/>
</dbReference>
<keyword evidence="2" id="KW-0472">Membrane</keyword>
<feature type="compositionally biased region" description="Low complexity" evidence="1">
    <location>
        <begin position="835"/>
        <end position="853"/>
    </location>
</feature>
<feature type="compositionally biased region" description="Pro residues" evidence="1">
    <location>
        <begin position="743"/>
        <end position="757"/>
    </location>
</feature>
<evidence type="ECO:0000313" key="4">
    <source>
        <dbReference type="Proteomes" id="UP001295423"/>
    </source>
</evidence>
<feature type="transmembrane region" description="Helical" evidence="2">
    <location>
        <begin position="322"/>
        <end position="342"/>
    </location>
</feature>
<feature type="compositionally biased region" description="Basic and acidic residues" evidence="1">
    <location>
        <begin position="108"/>
        <end position="117"/>
    </location>
</feature>
<dbReference type="Proteomes" id="UP001295423">
    <property type="component" value="Unassembled WGS sequence"/>
</dbReference>
<feature type="compositionally biased region" description="Low complexity" evidence="1">
    <location>
        <begin position="723"/>
        <end position="742"/>
    </location>
</feature>
<keyword evidence="2" id="KW-0812">Transmembrane</keyword>
<dbReference type="Gene3D" id="3.80.10.10">
    <property type="entry name" value="Ribonuclease Inhibitor"/>
    <property type="match status" value="1"/>
</dbReference>
<feature type="compositionally biased region" description="Basic residues" evidence="1">
    <location>
        <begin position="56"/>
        <end position="65"/>
    </location>
</feature>
<feature type="compositionally biased region" description="Basic and acidic residues" evidence="1">
    <location>
        <begin position="76"/>
        <end position="85"/>
    </location>
</feature>
<dbReference type="PANTHER" id="PTHR48057">
    <property type="entry name" value="LEUCINE-RICH REPEAT SERINE/THREONINE-PROTEIN KINASE 1"/>
    <property type="match status" value="1"/>
</dbReference>